<dbReference type="NCBIfam" id="TIGR01930">
    <property type="entry name" value="AcCoA-C-Actrans"/>
    <property type="match status" value="1"/>
</dbReference>
<keyword evidence="8" id="KW-1185">Reference proteome</keyword>
<reference evidence="7 8" key="1">
    <citation type="submission" date="2019-05" db="EMBL/GenBank/DDBJ databases">
        <title>Mycolicibacterium sphagni ENV482 genome assembly.</title>
        <authorList>
            <person name="Chen W."/>
            <person name="Faulkner N.W."/>
            <person name="Hyman M.R."/>
        </authorList>
    </citation>
    <scope>NUCLEOTIDE SEQUENCE [LARGE SCALE GENOMIC DNA]</scope>
    <source>
        <strain evidence="7 8">ENV482</strain>
    </source>
</reference>
<dbReference type="NCBIfam" id="NF006090">
    <property type="entry name" value="PRK08242.1"/>
    <property type="match status" value="1"/>
</dbReference>
<proteinExistence type="inferred from homology"/>
<dbReference type="InterPro" id="IPR002155">
    <property type="entry name" value="Thiolase"/>
</dbReference>
<evidence type="ECO:0000313" key="8">
    <source>
        <dbReference type="Proteomes" id="UP000708347"/>
    </source>
</evidence>
<accession>A0ABX2JNA9</accession>
<feature type="domain" description="Thiolase N-terminal" evidence="5">
    <location>
        <begin position="8"/>
        <end position="231"/>
    </location>
</feature>
<dbReference type="GO" id="GO:0003985">
    <property type="term" value="F:acetyl-CoA C-acetyltransferase activity"/>
    <property type="evidence" value="ECO:0007669"/>
    <property type="project" value="UniProtKB-EC"/>
</dbReference>
<keyword evidence="3 4" id="KW-0012">Acyltransferase</keyword>
<dbReference type="PROSITE" id="PS00737">
    <property type="entry name" value="THIOLASE_2"/>
    <property type="match status" value="1"/>
</dbReference>
<dbReference type="EC" id="2.3.1.9" evidence="7"/>
<organism evidence="7 8">
    <name type="scientific">Mycolicibacterium sphagni</name>
    <dbReference type="NCBI Taxonomy" id="1786"/>
    <lineage>
        <taxon>Bacteria</taxon>
        <taxon>Bacillati</taxon>
        <taxon>Actinomycetota</taxon>
        <taxon>Actinomycetes</taxon>
        <taxon>Mycobacteriales</taxon>
        <taxon>Mycobacteriaceae</taxon>
        <taxon>Mycolicibacterium</taxon>
    </lineage>
</organism>
<dbReference type="Pfam" id="PF00108">
    <property type="entry name" value="Thiolase_N"/>
    <property type="match status" value="1"/>
</dbReference>
<evidence type="ECO:0000256" key="1">
    <source>
        <dbReference type="ARBA" id="ARBA00010982"/>
    </source>
</evidence>
<evidence type="ECO:0000256" key="4">
    <source>
        <dbReference type="RuleBase" id="RU003557"/>
    </source>
</evidence>
<dbReference type="Pfam" id="PF02803">
    <property type="entry name" value="Thiolase_C"/>
    <property type="match status" value="1"/>
</dbReference>
<dbReference type="PIRSF" id="PIRSF000429">
    <property type="entry name" value="Ac-CoA_Ac_transf"/>
    <property type="match status" value="1"/>
</dbReference>
<dbReference type="PANTHER" id="PTHR43365:SF1">
    <property type="entry name" value="ACETYL-COA C-ACYLTRANSFERASE"/>
    <property type="match status" value="1"/>
</dbReference>
<dbReference type="EMBL" id="VBSB01000002">
    <property type="protein sequence ID" value="NTY58219.1"/>
    <property type="molecule type" value="Genomic_DNA"/>
</dbReference>
<evidence type="ECO:0000256" key="2">
    <source>
        <dbReference type="ARBA" id="ARBA00022679"/>
    </source>
</evidence>
<protein>
    <submittedName>
        <fullName evidence="7">Acetyl-CoA C-acetyltransferase</fullName>
        <ecNumber evidence="7">2.3.1.9</ecNumber>
    </submittedName>
</protein>
<dbReference type="PANTHER" id="PTHR43365">
    <property type="entry name" value="BLR7806 PROTEIN"/>
    <property type="match status" value="1"/>
</dbReference>
<sequence>MQRNDALILDVVRTPRGRGRPDGGLHGCHPQELLAQCLRALISRTSVAPADVEDVIVGNGILSGDHGDDIARLSVLLAGWPETVPGMTLNRFCGSGQQAITVAAAGIASGAQDVVVAGGVESMSRWDVTVGVPTIDGRNPDLRRRYPTVPQGISADLIASLEGFTRDDVDGFAAESQRRAAKAITEGRFDRSLIAITDGDGAVLLDRDEHPRPGTTKGTLAKLRPAFAEMGLLGVDGEGRTFDEICLDRYPQIDRVNHVHHAGNSSGVVDGAAAALLASPTYVQAHRLSPRARIRASAVVGSEPIIMLTGPGPAAQRCLAKAGMTVADVDLWEINEAFAAVVLKTIGDLDLDPEKVNVNGGAIALGHPIGATGAMLVGTVLDELERKDLEIGLVTICTGGGMGTATIIERI</sequence>
<name>A0ABX2JNA9_9MYCO</name>
<dbReference type="InterPro" id="IPR020613">
    <property type="entry name" value="Thiolase_CS"/>
</dbReference>
<feature type="domain" description="Thiolase C-terminal" evidence="6">
    <location>
        <begin position="289"/>
        <end position="410"/>
    </location>
</feature>
<dbReference type="PROSITE" id="PS00099">
    <property type="entry name" value="THIOLASE_3"/>
    <property type="match status" value="1"/>
</dbReference>
<dbReference type="SUPFAM" id="SSF53901">
    <property type="entry name" value="Thiolase-like"/>
    <property type="match status" value="2"/>
</dbReference>
<comment type="similarity">
    <text evidence="1 4">Belongs to the thiolase-like superfamily. Thiolase family.</text>
</comment>
<dbReference type="InterPro" id="IPR016039">
    <property type="entry name" value="Thiolase-like"/>
</dbReference>
<dbReference type="InterPro" id="IPR020610">
    <property type="entry name" value="Thiolase_AS"/>
</dbReference>
<dbReference type="Proteomes" id="UP000708347">
    <property type="component" value="Unassembled WGS sequence"/>
</dbReference>
<dbReference type="CDD" id="cd00751">
    <property type="entry name" value="thiolase"/>
    <property type="match status" value="1"/>
</dbReference>
<dbReference type="RefSeq" id="WP_174396228.1">
    <property type="nucleotide sequence ID" value="NZ_VBSB01000002.1"/>
</dbReference>
<evidence type="ECO:0000256" key="3">
    <source>
        <dbReference type="ARBA" id="ARBA00023315"/>
    </source>
</evidence>
<keyword evidence="2 4" id="KW-0808">Transferase</keyword>
<evidence type="ECO:0000259" key="5">
    <source>
        <dbReference type="Pfam" id="PF00108"/>
    </source>
</evidence>
<comment type="caution">
    <text evidence="7">The sequence shown here is derived from an EMBL/GenBank/DDBJ whole genome shotgun (WGS) entry which is preliminary data.</text>
</comment>
<evidence type="ECO:0000313" key="7">
    <source>
        <dbReference type="EMBL" id="NTY58219.1"/>
    </source>
</evidence>
<dbReference type="Gene3D" id="3.40.47.10">
    <property type="match status" value="2"/>
</dbReference>
<evidence type="ECO:0000259" key="6">
    <source>
        <dbReference type="Pfam" id="PF02803"/>
    </source>
</evidence>
<gene>
    <name evidence="7" type="ORF">FEG63_01465</name>
</gene>
<dbReference type="InterPro" id="IPR020617">
    <property type="entry name" value="Thiolase_C"/>
</dbReference>
<dbReference type="InterPro" id="IPR020616">
    <property type="entry name" value="Thiolase_N"/>
</dbReference>